<organism evidence="1 2">
    <name type="scientific">Solanum verrucosum</name>
    <dbReference type="NCBI Taxonomy" id="315347"/>
    <lineage>
        <taxon>Eukaryota</taxon>
        <taxon>Viridiplantae</taxon>
        <taxon>Streptophyta</taxon>
        <taxon>Embryophyta</taxon>
        <taxon>Tracheophyta</taxon>
        <taxon>Spermatophyta</taxon>
        <taxon>Magnoliopsida</taxon>
        <taxon>eudicotyledons</taxon>
        <taxon>Gunneridae</taxon>
        <taxon>Pentapetalae</taxon>
        <taxon>asterids</taxon>
        <taxon>lamiids</taxon>
        <taxon>Solanales</taxon>
        <taxon>Solanaceae</taxon>
        <taxon>Solanoideae</taxon>
        <taxon>Solaneae</taxon>
        <taxon>Solanum</taxon>
    </lineage>
</organism>
<accession>A0AAF0PZ96</accession>
<sequence length="172" mass="19496">MAPFEALYGRRCRSPIGWFESTKPKPCGTDLIQEALEQIRASAIHTVFHVSMLRQYVLNESHVLQYDAVELDDILTFVEDPVAILARDVQRLHSRAIHVVKWVGVMGEEIESLHQAWKLGTLPKEQKVVGCKGVVDVKKLSTHDILEDMMTKAVSANKFRHCLDLIGVYSTR</sequence>
<dbReference type="PANTHER" id="PTHR46148">
    <property type="entry name" value="CHROMO DOMAIN-CONTAINING PROTEIN"/>
    <property type="match status" value="1"/>
</dbReference>
<protein>
    <submittedName>
        <fullName evidence="1">Uncharacterized protein</fullName>
    </submittedName>
</protein>
<proteinExistence type="predicted"/>
<dbReference type="Proteomes" id="UP001234989">
    <property type="component" value="Chromosome 2"/>
</dbReference>
<evidence type="ECO:0000313" key="2">
    <source>
        <dbReference type="Proteomes" id="UP001234989"/>
    </source>
</evidence>
<name>A0AAF0PZ96_SOLVR</name>
<dbReference type="EMBL" id="CP133613">
    <property type="protein sequence ID" value="WMV13783.1"/>
    <property type="molecule type" value="Genomic_DNA"/>
</dbReference>
<dbReference type="PANTHER" id="PTHR46148:SF57">
    <property type="entry name" value="OS12G0499874 PROTEIN"/>
    <property type="match status" value="1"/>
</dbReference>
<keyword evidence="2" id="KW-1185">Reference proteome</keyword>
<evidence type="ECO:0000313" key="1">
    <source>
        <dbReference type="EMBL" id="WMV13783.1"/>
    </source>
</evidence>
<gene>
    <name evidence="1" type="ORF">MTR67_007168</name>
</gene>
<dbReference type="AlphaFoldDB" id="A0AAF0PZ96"/>
<reference evidence="1" key="1">
    <citation type="submission" date="2023-08" db="EMBL/GenBank/DDBJ databases">
        <title>A de novo genome assembly of Solanum verrucosum Schlechtendal, a Mexican diploid species geographically isolated from the other diploid A-genome species in potato relatives.</title>
        <authorList>
            <person name="Hosaka K."/>
        </authorList>
    </citation>
    <scope>NUCLEOTIDE SEQUENCE</scope>
    <source>
        <tissue evidence="1">Young leaves</tissue>
    </source>
</reference>